<reference evidence="3" key="1">
    <citation type="submission" date="2020-01" db="EMBL/GenBank/DDBJ databases">
        <authorList>
            <person name="Meier V. D."/>
            <person name="Meier V D."/>
        </authorList>
    </citation>
    <scope>NUCLEOTIDE SEQUENCE</scope>
    <source>
        <strain evidence="3">HLG_WM_MAG_06</strain>
    </source>
</reference>
<evidence type="ECO:0000259" key="1">
    <source>
        <dbReference type="PROSITE" id="PS51459"/>
    </source>
</evidence>
<dbReference type="InterPro" id="IPR036597">
    <property type="entry name" value="Fido-like_dom_sf"/>
</dbReference>
<dbReference type="Pfam" id="PF02661">
    <property type="entry name" value="Fic"/>
    <property type="match status" value="1"/>
</dbReference>
<protein>
    <submittedName>
        <fullName evidence="3">DNA-binding protein in cluster with Type I restriction-modification system</fullName>
    </submittedName>
</protein>
<dbReference type="PANTHER" id="PTHR35810:SF1">
    <property type="entry name" value="CYTOPLASMIC PROTEIN"/>
    <property type="match status" value="1"/>
</dbReference>
<organism evidence="3">
    <name type="scientific">uncultured Sulfurovum sp</name>
    <dbReference type="NCBI Taxonomy" id="269237"/>
    <lineage>
        <taxon>Bacteria</taxon>
        <taxon>Pseudomonadati</taxon>
        <taxon>Campylobacterota</taxon>
        <taxon>Epsilonproteobacteria</taxon>
        <taxon>Campylobacterales</taxon>
        <taxon>Sulfurovaceae</taxon>
        <taxon>Sulfurovum</taxon>
        <taxon>environmental samples</taxon>
    </lineage>
</organism>
<dbReference type="Gene3D" id="1.20.120.1870">
    <property type="entry name" value="Fic/DOC protein, Fido domain"/>
    <property type="match status" value="1"/>
</dbReference>
<dbReference type="EMBL" id="CACVAP010000064">
    <property type="protein sequence ID" value="CAA6811956.1"/>
    <property type="molecule type" value="Genomic_DNA"/>
</dbReference>
<sequence>MSELIIYEDGDFSIEISIDEDTLWLSAEQIATIFGVNRPAIVKHIGNIYKTDELDKNSTCSILEQVAKDGKKRKMNFYNLDMIIASGYRVNSKKATSFRRWASNILKDHLLKGYTLNQKRLQQKGLEEFNQAIALLQTTINQENLACDEAKGLLDVIVSYGRSWSLLEGYDEDNLSMPTYHNEHKFVLGYSEAKNAIAQLKKELMKKGEASELFGREKAGEFDGIVGNVYQTFGGDDLIPSVEAKASNLLYYIIKDHPFVDGNKRIGAFLFILFLQKNKMLYRANGEAKINDNALVALTLMTAKSLPEQKDTVVALIVNMLVESI</sequence>
<dbReference type="PROSITE" id="PS51750">
    <property type="entry name" value="BRO_N"/>
    <property type="match status" value="1"/>
</dbReference>
<gene>
    <name evidence="3" type="ORF">HELGO_WM18442</name>
</gene>
<name>A0A6S6TAK4_9BACT</name>
<feature type="domain" description="Fido" evidence="1">
    <location>
        <begin position="175"/>
        <end position="319"/>
    </location>
</feature>
<evidence type="ECO:0000259" key="2">
    <source>
        <dbReference type="PROSITE" id="PS51750"/>
    </source>
</evidence>
<dbReference type="InterPro" id="IPR003497">
    <property type="entry name" value="BRO_N_domain"/>
</dbReference>
<feature type="domain" description="Bro-N" evidence="2">
    <location>
        <begin position="1"/>
        <end position="113"/>
    </location>
</feature>
<dbReference type="AlphaFoldDB" id="A0A6S6TAK4"/>
<dbReference type="PROSITE" id="PS51459">
    <property type="entry name" value="FIDO"/>
    <property type="match status" value="1"/>
</dbReference>
<dbReference type="InterPro" id="IPR003812">
    <property type="entry name" value="Fido"/>
</dbReference>
<dbReference type="Pfam" id="PF13310">
    <property type="entry name" value="Virulence_RhuM"/>
    <property type="match status" value="1"/>
</dbReference>
<keyword evidence="3" id="KW-0238">DNA-binding</keyword>
<dbReference type="GO" id="GO:0003677">
    <property type="term" value="F:DNA binding"/>
    <property type="evidence" value="ECO:0007669"/>
    <property type="project" value="UniProtKB-KW"/>
</dbReference>
<dbReference type="InterPro" id="IPR053737">
    <property type="entry name" value="Type_II_TA_Toxin"/>
</dbReference>
<dbReference type="SUPFAM" id="SSF140931">
    <property type="entry name" value="Fic-like"/>
    <property type="match status" value="1"/>
</dbReference>
<accession>A0A6S6TAK4</accession>
<dbReference type="PANTHER" id="PTHR35810">
    <property type="entry name" value="CYTOPLASMIC PROTEIN-RELATED"/>
    <property type="match status" value="1"/>
</dbReference>
<dbReference type="InterPro" id="IPR011204">
    <property type="entry name" value="Virulence_RhuM-like"/>
</dbReference>
<evidence type="ECO:0000313" key="3">
    <source>
        <dbReference type="EMBL" id="CAA6811956.1"/>
    </source>
</evidence>
<proteinExistence type="predicted"/>